<dbReference type="PANTHER" id="PTHR11596:SF90">
    <property type="entry name" value="ALKALINE PHOSPHATASE"/>
    <property type="match status" value="1"/>
</dbReference>
<dbReference type="AlphaFoldDB" id="A0A8C8LYV8"/>
<keyword evidence="11 18" id="KW-0472">Membrane</keyword>
<evidence type="ECO:0000256" key="10">
    <source>
        <dbReference type="ARBA" id="ARBA00022842"/>
    </source>
</evidence>
<evidence type="ECO:0000313" key="19">
    <source>
        <dbReference type="Ensembl" id="ENSOTSP00005052593.1"/>
    </source>
</evidence>
<feature type="binding site" evidence="15">
    <location>
        <position position="188"/>
    </location>
    <ligand>
        <name>Mg(2+)</name>
        <dbReference type="ChEBI" id="CHEBI:18420"/>
    </ligand>
</feature>
<dbReference type="SUPFAM" id="SSF53649">
    <property type="entry name" value="Alkaline phosphatase-like"/>
    <property type="match status" value="1"/>
</dbReference>
<evidence type="ECO:0000256" key="18">
    <source>
        <dbReference type="SAM" id="Phobius"/>
    </source>
</evidence>
<evidence type="ECO:0000256" key="6">
    <source>
        <dbReference type="ARBA" id="ARBA00022622"/>
    </source>
</evidence>
<keyword evidence="20" id="KW-1185">Reference proteome</keyword>
<evidence type="ECO:0000256" key="3">
    <source>
        <dbReference type="ARBA" id="ARBA00011738"/>
    </source>
</evidence>
<dbReference type="EC" id="3.1.3.1" evidence="4 17"/>
<feature type="binding site" evidence="15">
    <location>
        <position position="75"/>
    </location>
    <ligand>
        <name>Zn(2+)</name>
        <dbReference type="ChEBI" id="CHEBI:29105"/>
        <label>2</label>
    </ligand>
</feature>
<keyword evidence="18" id="KW-0812">Transmembrane</keyword>
<dbReference type="PRINTS" id="PR00113">
    <property type="entry name" value="ALKPHPHTASE"/>
</dbReference>
<dbReference type="GeneTree" id="ENSGT00950000183063"/>
<keyword evidence="18" id="KW-1133">Transmembrane helix</keyword>
<evidence type="ECO:0000256" key="17">
    <source>
        <dbReference type="RuleBase" id="RU003947"/>
    </source>
</evidence>
<evidence type="ECO:0000256" key="11">
    <source>
        <dbReference type="ARBA" id="ARBA00023136"/>
    </source>
</evidence>
<evidence type="ECO:0000313" key="20">
    <source>
        <dbReference type="Proteomes" id="UP000694402"/>
    </source>
</evidence>
<comment type="cofactor">
    <cofactor evidence="15">
        <name>Mg(2+)</name>
        <dbReference type="ChEBI" id="CHEBI:18420"/>
    </cofactor>
    <text evidence="15">Binds 1 Mg(2+) ion.</text>
</comment>
<feature type="binding site" evidence="15">
    <location>
        <position position="393"/>
    </location>
    <ligand>
        <name>Zn(2+)</name>
        <dbReference type="ChEBI" id="CHEBI:29105"/>
        <label>2</label>
    </ligand>
</feature>
<feature type="binding site" evidence="15">
    <location>
        <position position="346"/>
    </location>
    <ligand>
        <name>Mg(2+)</name>
        <dbReference type="ChEBI" id="CHEBI:18420"/>
    </ligand>
</feature>
<dbReference type="GO" id="GO:0004035">
    <property type="term" value="F:alkaline phosphatase activity"/>
    <property type="evidence" value="ECO:0007669"/>
    <property type="project" value="UniProtKB-EC"/>
</dbReference>
<dbReference type="Proteomes" id="UP000694402">
    <property type="component" value="Unassembled WGS sequence"/>
</dbReference>
<evidence type="ECO:0000256" key="1">
    <source>
        <dbReference type="ARBA" id="ARBA00004609"/>
    </source>
</evidence>
<dbReference type="GO" id="GO:0005886">
    <property type="term" value="C:plasma membrane"/>
    <property type="evidence" value="ECO:0007669"/>
    <property type="project" value="UniProtKB-SubCell"/>
</dbReference>
<sequence length="538" mass="58880">MWYVTVVPGNTTTMTFFLIICSCLAWGGLGKPQFPDQEKDPLFWNTWAQHTLKNALTLQKLNQNTAKNLILFLGDGMGIPTVTAARILKGQLSGQSGEETQLEMDKFPFVALSKTYNTNAQVADSAGTATAYLCGVKANEGTVGVSAAAVRSQCNTTQGNEVTSILKWAKEAGKSVGIVTTTRVNHATPSAAYAHCVDRDWFSDGEMPAEAVQAGCKDIARQLFENIPNIDVIMGGGRKYMFPKNQSDVEYPGDKKHFGTRKDGRNLVEEWTNRMKNKKAQYVWNKRELLSVNPNNVDYILGLFEPGDLPYNLERNTETDPSLTEMVEVAIKILRKNPRGFYLLVEGGRIDHGHHEGKAKQALHEAVEMDRAIGRAGLITSIYDTMTVVTADHSHMFNFGGYTPRGNTIFGLAPMLSDVDQKPFTAILYGNGPGFKVINGLRENVSTLDYQGTNYQAQSAVPLRMETHGGEDVAVFAKGPMAHLLHGVHEQNYIPHVMAYAACIGQNRDHCMSSGGASSLSPALPSLAALLTLTRLLC</sequence>
<keyword evidence="6" id="KW-0336">GPI-anchor</keyword>
<feature type="binding site" evidence="15">
    <location>
        <position position="186"/>
    </location>
    <ligand>
        <name>Mg(2+)</name>
        <dbReference type="ChEBI" id="CHEBI:18420"/>
    </ligand>
</feature>
<evidence type="ECO:0000256" key="15">
    <source>
        <dbReference type="PIRSR" id="PIRSR601952-2"/>
    </source>
</evidence>
<keyword evidence="5" id="KW-1003">Cell membrane</keyword>
<dbReference type="InterPro" id="IPR018299">
    <property type="entry name" value="Alkaline_phosphatase_AS"/>
</dbReference>
<protein>
    <recommendedName>
        <fullName evidence="4 17">Alkaline phosphatase</fullName>
        <ecNumber evidence="4 17">3.1.3.1</ecNumber>
    </recommendedName>
</protein>
<feature type="active site" description="Phosphoserine intermediate" evidence="14">
    <location>
        <position position="125"/>
    </location>
</feature>
<comment type="similarity">
    <text evidence="2 16">Belongs to the alkaline phosphatase family.</text>
</comment>
<feature type="binding site" evidence="15">
    <location>
        <position position="351"/>
    </location>
    <ligand>
        <name>Zn(2+)</name>
        <dbReference type="ChEBI" id="CHEBI:29105"/>
        <label>2</label>
    </ligand>
</feature>
<evidence type="ECO:0000256" key="14">
    <source>
        <dbReference type="PIRSR" id="PIRSR601952-1"/>
    </source>
</evidence>
<proteinExistence type="inferred from homology"/>
<dbReference type="PANTHER" id="PTHR11596">
    <property type="entry name" value="ALKALINE PHOSPHATASE"/>
    <property type="match status" value="1"/>
</dbReference>
<evidence type="ECO:0000256" key="7">
    <source>
        <dbReference type="ARBA" id="ARBA00022723"/>
    </source>
</evidence>
<dbReference type="SMART" id="SM00098">
    <property type="entry name" value="alkPPc"/>
    <property type="match status" value="1"/>
</dbReference>
<feature type="binding site" evidence="15">
    <location>
        <position position="75"/>
    </location>
    <ligand>
        <name>Mg(2+)</name>
        <dbReference type="ChEBI" id="CHEBI:18420"/>
    </ligand>
</feature>
<accession>A0A8C8LYV8</accession>
<keyword evidence="12" id="KW-0325">Glycoprotein</keyword>
<keyword evidence="9 15" id="KW-0862">Zinc</keyword>
<keyword evidence="8 17" id="KW-0378">Hydrolase</keyword>
<reference evidence="19" key="2">
    <citation type="submission" date="2025-09" db="UniProtKB">
        <authorList>
            <consortium name="Ensembl"/>
        </authorList>
    </citation>
    <scope>IDENTIFICATION</scope>
</reference>
<keyword evidence="13" id="KW-0449">Lipoprotein</keyword>
<dbReference type="GO" id="GO:0098552">
    <property type="term" value="C:side of membrane"/>
    <property type="evidence" value="ECO:0007669"/>
    <property type="project" value="UniProtKB-KW"/>
</dbReference>
<dbReference type="Ensembl" id="ENSOTST00005057280.2">
    <property type="protein sequence ID" value="ENSOTSP00005052593.1"/>
    <property type="gene ID" value="ENSOTSG00005024161.2"/>
</dbReference>
<name>A0A8C8LYV8_ONCTS</name>
<dbReference type="GO" id="GO:0046872">
    <property type="term" value="F:metal ion binding"/>
    <property type="evidence" value="ECO:0007669"/>
    <property type="project" value="UniProtKB-KW"/>
</dbReference>
<evidence type="ECO:0000256" key="5">
    <source>
        <dbReference type="ARBA" id="ARBA00022475"/>
    </source>
</evidence>
<keyword evidence="10 15" id="KW-0460">Magnesium</keyword>
<dbReference type="Gene3D" id="3.40.720.10">
    <property type="entry name" value="Alkaline Phosphatase, subunit A"/>
    <property type="match status" value="1"/>
</dbReference>
<feature type="binding site" evidence="15">
    <location>
        <position position="468"/>
    </location>
    <ligand>
        <name>Zn(2+)</name>
        <dbReference type="ChEBI" id="CHEBI:29105"/>
        <label>2</label>
    </ligand>
</feature>
<feature type="binding site" evidence="15">
    <location>
        <position position="355"/>
    </location>
    <ligand>
        <name>Zn(2+)</name>
        <dbReference type="ChEBI" id="CHEBI:29105"/>
        <label>2</label>
    </ligand>
</feature>
<organism evidence="19 20">
    <name type="scientific">Oncorhynchus tshawytscha</name>
    <name type="common">Chinook salmon</name>
    <name type="synonym">Salmo tshawytscha</name>
    <dbReference type="NCBI Taxonomy" id="74940"/>
    <lineage>
        <taxon>Eukaryota</taxon>
        <taxon>Metazoa</taxon>
        <taxon>Chordata</taxon>
        <taxon>Craniata</taxon>
        <taxon>Vertebrata</taxon>
        <taxon>Euteleostomi</taxon>
        <taxon>Actinopterygii</taxon>
        <taxon>Neopterygii</taxon>
        <taxon>Teleostei</taxon>
        <taxon>Protacanthopterygii</taxon>
        <taxon>Salmoniformes</taxon>
        <taxon>Salmonidae</taxon>
        <taxon>Salmoninae</taxon>
        <taxon>Oncorhynchus</taxon>
    </lineage>
</organism>
<dbReference type="CDD" id="cd16012">
    <property type="entry name" value="ALP"/>
    <property type="match status" value="1"/>
</dbReference>
<evidence type="ECO:0000256" key="2">
    <source>
        <dbReference type="ARBA" id="ARBA00005984"/>
    </source>
</evidence>
<dbReference type="InterPro" id="IPR001952">
    <property type="entry name" value="Alkaline_phosphatase"/>
</dbReference>
<dbReference type="InterPro" id="IPR017850">
    <property type="entry name" value="Alkaline_phosphatase_core_sf"/>
</dbReference>
<evidence type="ECO:0000256" key="13">
    <source>
        <dbReference type="ARBA" id="ARBA00023288"/>
    </source>
</evidence>
<dbReference type="FunFam" id="3.40.720.10:FF:000008">
    <property type="entry name" value="Alkaline phosphatase"/>
    <property type="match status" value="1"/>
</dbReference>
<dbReference type="Pfam" id="PF00245">
    <property type="entry name" value="Alk_phosphatase"/>
    <property type="match status" value="1"/>
</dbReference>
<evidence type="ECO:0000256" key="4">
    <source>
        <dbReference type="ARBA" id="ARBA00012647"/>
    </source>
</evidence>
<keyword evidence="7 15" id="KW-0479">Metal-binding</keyword>
<evidence type="ECO:0000256" key="12">
    <source>
        <dbReference type="ARBA" id="ARBA00023180"/>
    </source>
</evidence>
<gene>
    <name evidence="19" type="primary">ALPL</name>
</gene>
<comment type="subunit">
    <text evidence="3">Homodimer.</text>
</comment>
<comment type="catalytic activity">
    <reaction evidence="17">
        <text>a phosphate monoester + H2O = an alcohol + phosphate</text>
        <dbReference type="Rhea" id="RHEA:15017"/>
        <dbReference type="ChEBI" id="CHEBI:15377"/>
        <dbReference type="ChEBI" id="CHEBI:30879"/>
        <dbReference type="ChEBI" id="CHEBI:43474"/>
        <dbReference type="ChEBI" id="CHEBI:67140"/>
        <dbReference type="EC" id="3.1.3.1"/>
    </reaction>
</comment>
<dbReference type="PROSITE" id="PS00123">
    <property type="entry name" value="ALKALINE_PHOSPHATASE"/>
    <property type="match status" value="1"/>
</dbReference>
<evidence type="ECO:0000256" key="8">
    <source>
        <dbReference type="ARBA" id="ARBA00022801"/>
    </source>
</evidence>
<feature type="transmembrane region" description="Helical" evidence="18">
    <location>
        <begin position="12"/>
        <end position="29"/>
    </location>
</feature>
<comment type="cofactor">
    <cofactor evidence="15">
        <name>Zn(2+)</name>
        <dbReference type="ChEBI" id="CHEBI:29105"/>
    </cofactor>
    <text evidence="15">Binds 2 Zn(2+) ions.</text>
</comment>
<evidence type="ECO:0000256" key="16">
    <source>
        <dbReference type="RuleBase" id="RU003946"/>
    </source>
</evidence>
<reference evidence="19" key="1">
    <citation type="submission" date="2025-08" db="UniProtKB">
        <authorList>
            <consortium name="Ensembl"/>
        </authorList>
    </citation>
    <scope>IDENTIFICATION</scope>
</reference>
<feature type="binding site" evidence="15">
    <location>
        <position position="392"/>
    </location>
    <ligand>
        <name>Zn(2+)</name>
        <dbReference type="ChEBI" id="CHEBI:29105"/>
        <label>2</label>
    </ligand>
</feature>
<evidence type="ECO:0000256" key="9">
    <source>
        <dbReference type="ARBA" id="ARBA00022833"/>
    </source>
</evidence>
<comment type="subcellular location">
    <subcellularLocation>
        <location evidence="1">Cell membrane</location>
        <topology evidence="1">Lipid-anchor</topology>
        <topology evidence="1">GPI-anchor</topology>
    </subcellularLocation>
</comment>